<dbReference type="GeneID" id="81467486"/>
<dbReference type="Proteomes" id="UP001147752">
    <property type="component" value="Unassembled WGS sequence"/>
</dbReference>
<dbReference type="OrthoDB" id="2998174at2759"/>
<dbReference type="AlphaFoldDB" id="A0A9W9R9B7"/>
<name>A0A9W9R9B7_9EURO</name>
<reference evidence="3" key="2">
    <citation type="journal article" date="2023" name="IMA Fungus">
        <title>Comparative genomic study of the Penicillium genus elucidates a diverse pangenome and 15 lateral gene transfer events.</title>
        <authorList>
            <person name="Petersen C."/>
            <person name="Sorensen T."/>
            <person name="Nielsen M.R."/>
            <person name="Sondergaard T.E."/>
            <person name="Sorensen J.L."/>
            <person name="Fitzpatrick D.A."/>
            <person name="Frisvad J.C."/>
            <person name="Nielsen K.L."/>
        </authorList>
    </citation>
    <scope>NUCLEOTIDE SEQUENCE</scope>
    <source>
        <strain evidence="3">IBT 3081</strain>
    </source>
</reference>
<gene>
    <name evidence="3" type="ORF">N7517_010580</name>
</gene>
<accession>A0A9W9R9B7</accession>
<sequence length="358" mass="40866">MSSLSAGRLLFEQIYDVIGLLISKTNVAQWIGPSHPSRQTVTEKSQEPNHGVTKNQYEALMNEFLQSAGVKSKHEQKPSDCLETAIFARIEPVTPDKRLAKAATKVGALVALYFYPAHGEKELFLIGLYTACFLVVEDSGHLMIDDLARFRQRMMTGEKQPELFELMKWLFVEFDQCFPTLCANKLFTGILNAWSIFEVEYDQSPGTALIVASASPLFPKYFRNMTGSSEAYVYFLLTKQEFSMSRTKKLLHAVPELLNVTDELNDLFSFYKESVVDIERAGDIERDNFVYQEACVKGIPVIDVLQSLARQIHQRQAAVDHILKDDAQLKRLAREYMVGQMKFYLISERYRLSELELV</sequence>
<dbReference type="Pfam" id="PF06330">
    <property type="entry name" value="TRI5"/>
    <property type="match status" value="1"/>
</dbReference>
<evidence type="ECO:0000313" key="4">
    <source>
        <dbReference type="Proteomes" id="UP001147752"/>
    </source>
</evidence>
<comment type="caution">
    <text evidence="3">The sequence shown here is derived from an EMBL/GenBank/DDBJ whole genome shotgun (WGS) entry which is preliminary data.</text>
</comment>
<proteinExistence type="inferred from homology"/>
<evidence type="ECO:0000256" key="2">
    <source>
        <dbReference type="ARBA" id="ARBA00023239"/>
    </source>
</evidence>
<evidence type="ECO:0000256" key="1">
    <source>
        <dbReference type="ARBA" id="ARBA00007946"/>
    </source>
</evidence>
<dbReference type="InterPro" id="IPR024652">
    <property type="entry name" value="Trichodiene_synth"/>
</dbReference>
<dbReference type="RefSeq" id="XP_056574118.1">
    <property type="nucleotide sequence ID" value="XM_056728303.1"/>
</dbReference>
<dbReference type="InterPro" id="IPR008949">
    <property type="entry name" value="Isoprenoid_synthase_dom_sf"/>
</dbReference>
<comment type="similarity">
    <text evidence="1">Belongs to the trichodiene synthase family.</text>
</comment>
<dbReference type="EMBL" id="JAPZBT010000006">
    <property type="protein sequence ID" value="KAJ5355971.1"/>
    <property type="molecule type" value="Genomic_DNA"/>
</dbReference>
<dbReference type="SUPFAM" id="SSF48576">
    <property type="entry name" value="Terpenoid synthases"/>
    <property type="match status" value="1"/>
</dbReference>
<protein>
    <recommendedName>
        <fullName evidence="5">Terpenoid synthase</fullName>
    </recommendedName>
</protein>
<keyword evidence="4" id="KW-1185">Reference proteome</keyword>
<evidence type="ECO:0008006" key="5">
    <source>
        <dbReference type="Google" id="ProtNLM"/>
    </source>
</evidence>
<evidence type="ECO:0000313" key="3">
    <source>
        <dbReference type="EMBL" id="KAJ5355971.1"/>
    </source>
</evidence>
<organism evidence="3 4">
    <name type="scientific">Penicillium concentricum</name>
    <dbReference type="NCBI Taxonomy" id="293559"/>
    <lineage>
        <taxon>Eukaryota</taxon>
        <taxon>Fungi</taxon>
        <taxon>Dikarya</taxon>
        <taxon>Ascomycota</taxon>
        <taxon>Pezizomycotina</taxon>
        <taxon>Eurotiomycetes</taxon>
        <taxon>Eurotiomycetidae</taxon>
        <taxon>Eurotiales</taxon>
        <taxon>Aspergillaceae</taxon>
        <taxon>Penicillium</taxon>
    </lineage>
</organism>
<dbReference type="Gene3D" id="1.10.600.10">
    <property type="entry name" value="Farnesyl Diphosphate Synthase"/>
    <property type="match status" value="1"/>
</dbReference>
<keyword evidence="2" id="KW-0456">Lyase</keyword>
<reference evidence="3" key="1">
    <citation type="submission" date="2022-12" db="EMBL/GenBank/DDBJ databases">
        <authorList>
            <person name="Petersen C."/>
        </authorList>
    </citation>
    <scope>NUCLEOTIDE SEQUENCE</scope>
    <source>
        <strain evidence="3">IBT 3081</strain>
    </source>
</reference>
<dbReference type="GO" id="GO:0016838">
    <property type="term" value="F:carbon-oxygen lyase activity, acting on phosphates"/>
    <property type="evidence" value="ECO:0007669"/>
    <property type="project" value="InterPro"/>
</dbReference>